<dbReference type="GeneID" id="26247141"/>
<dbReference type="RefSeq" id="XP_014540105.2">
    <property type="nucleotide sequence ID" value="XM_014684619.2"/>
</dbReference>
<gene>
    <name evidence="2" type="ORF">G6M90_00g064380</name>
</gene>
<dbReference type="AlphaFoldDB" id="A0A7D5Z6W3"/>
<sequence>MATISGIIIIINNNNKFQEDLGDLDPVTGAWVISAGGQTILHDRTAPAPPLFTGSISCGLCMLLFAIVGAVKPNSIAGANILAACARVYLFAYGATIASTIWLYFELPETKDRTLEGIDDMFLNANCTGPVYISRRWLPLIQCHYYFVLCALAQVFPSKVFPPENSNATSAPAKSGMVING</sequence>
<feature type="transmembrane region" description="Helical" evidence="1">
    <location>
        <begin position="51"/>
        <end position="69"/>
    </location>
</feature>
<reference evidence="2 3" key="1">
    <citation type="submission" date="2020-07" db="EMBL/GenBank/DDBJ databases">
        <title>Telomere length de novo assembly of all 7 chromosomes of the fungus, Metarhizium brunneum, using a novel assembly pipeline.</title>
        <authorList>
            <person name="Saud z."/>
            <person name="Kortsinoglou A."/>
            <person name="Kouvelis V.N."/>
            <person name="Butt T.M."/>
        </authorList>
    </citation>
    <scope>NUCLEOTIDE SEQUENCE [LARGE SCALE GENOMIC DNA]</scope>
    <source>
        <strain evidence="2 3">4556</strain>
    </source>
</reference>
<dbReference type="KEGG" id="mbrn:26247141"/>
<protein>
    <submittedName>
        <fullName evidence="2">Uncharacterized protein</fullName>
    </submittedName>
</protein>
<keyword evidence="3" id="KW-1185">Reference proteome</keyword>
<accession>A0A7D5Z6W3</accession>
<name>A0A7D5Z6W3_9HYPO</name>
<dbReference type="Proteomes" id="UP000510686">
    <property type="component" value="Chromosome 3"/>
</dbReference>
<dbReference type="EMBL" id="CP058934">
    <property type="protein sequence ID" value="QLI68788.1"/>
    <property type="molecule type" value="Genomic_DNA"/>
</dbReference>
<dbReference type="InterPro" id="IPR036259">
    <property type="entry name" value="MFS_trans_sf"/>
</dbReference>
<organism evidence="2 3">
    <name type="scientific">Metarhizium brunneum</name>
    <dbReference type="NCBI Taxonomy" id="500148"/>
    <lineage>
        <taxon>Eukaryota</taxon>
        <taxon>Fungi</taxon>
        <taxon>Dikarya</taxon>
        <taxon>Ascomycota</taxon>
        <taxon>Pezizomycotina</taxon>
        <taxon>Sordariomycetes</taxon>
        <taxon>Hypocreomycetidae</taxon>
        <taxon>Hypocreales</taxon>
        <taxon>Clavicipitaceae</taxon>
        <taxon>Metarhizium</taxon>
    </lineage>
</organism>
<feature type="transmembrane region" description="Helical" evidence="1">
    <location>
        <begin position="81"/>
        <end position="105"/>
    </location>
</feature>
<dbReference type="Gene3D" id="1.20.1250.20">
    <property type="entry name" value="MFS general substrate transporter like domains"/>
    <property type="match status" value="1"/>
</dbReference>
<dbReference type="OrthoDB" id="6612291at2759"/>
<proteinExistence type="predicted"/>
<keyword evidence="1" id="KW-0812">Transmembrane</keyword>
<keyword evidence="1" id="KW-0472">Membrane</keyword>
<evidence type="ECO:0000313" key="2">
    <source>
        <dbReference type="EMBL" id="QLI68788.1"/>
    </source>
</evidence>
<evidence type="ECO:0000313" key="3">
    <source>
        <dbReference type="Proteomes" id="UP000510686"/>
    </source>
</evidence>
<keyword evidence="1" id="KW-1133">Transmembrane helix</keyword>
<evidence type="ECO:0000256" key="1">
    <source>
        <dbReference type="SAM" id="Phobius"/>
    </source>
</evidence>